<gene>
    <name evidence="2" type="ORF">K466DRAFT_658272</name>
</gene>
<keyword evidence="3" id="KW-1185">Reference proteome</keyword>
<protein>
    <submittedName>
        <fullName evidence="2">Uncharacterized protein</fullName>
    </submittedName>
</protein>
<feature type="compositionally biased region" description="Polar residues" evidence="1">
    <location>
        <begin position="170"/>
        <end position="179"/>
    </location>
</feature>
<evidence type="ECO:0000256" key="1">
    <source>
        <dbReference type="SAM" id="MobiDB-lite"/>
    </source>
</evidence>
<feature type="region of interest" description="Disordered" evidence="1">
    <location>
        <begin position="76"/>
        <end position="97"/>
    </location>
</feature>
<proteinExistence type="predicted"/>
<reference evidence="2 3" key="1">
    <citation type="journal article" date="2019" name="Nat. Ecol. Evol.">
        <title>Megaphylogeny resolves global patterns of mushroom evolution.</title>
        <authorList>
            <person name="Varga T."/>
            <person name="Krizsan K."/>
            <person name="Foldi C."/>
            <person name="Dima B."/>
            <person name="Sanchez-Garcia M."/>
            <person name="Sanchez-Ramirez S."/>
            <person name="Szollosi G.J."/>
            <person name="Szarkandi J.G."/>
            <person name="Papp V."/>
            <person name="Albert L."/>
            <person name="Andreopoulos W."/>
            <person name="Angelini C."/>
            <person name="Antonin V."/>
            <person name="Barry K.W."/>
            <person name="Bougher N.L."/>
            <person name="Buchanan P."/>
            <person name="Buyck B."/>
            <person name="Bense V."/>
            <person name="Catcheside P."/>
            <person name="Chovatia M."/>
            <person name="Cooper J."/>
            <person name="Damon W."/>
            <person name="Desjardin D."/>
            <person name="Finy P."/>
            <person name="Geml J."/>
            <person name="Haridas S."/>
            <person name="Hughes K."/>
            <person name="Justo A."/>
            <person name="Karasinski D."/>
            <person name="Kautmanova I."/>
            <person name="Kiss B."/>
            <person name="Kocsube S."/>
            <person name="Kotiranta H."/>
            <person name="LaButti K.M."/>
            <person name="Lechner B.E."/>
            <person name="Liimatainen K."/>
            <person name="Lipzen A."/>
            <person name="Lukacs Z."/>
            <person name="Mihaltcheva S."/>
            <person name="Morgado L.N."/>
            <person name="Niskanen T."/>
            <person name="Noordeloos M.E."/>
            <person name="Ohm R.A."/>
            <person name="Ortiz-Santana B."/>
            <person name="Ovrebo C."/>
            <person name="Racz N."/>
            <person name="Riley R."/>
            <person name="Savchenko A."/>
            <person name="Shiryaev A."/>
            <person name="Soop K."/>
            <person name="Spirin V."/>
            <person name="Szebenyi C."/>
            <person name="Tomsovsky M."/>
            <person name="Tulloss R.E."/>
            <person name="Uehling J."/>
            <person name="Grigoriev I.V."/>
            <person name="Vagvolgyi C."/>
            <person name="Papp T."/>
            <person name="Martin F.M."/>
            <person name="Miettinen O."/>
            <person name="Hibbett D.S."/>
            <person name="Nagy L.G."/>
        </authorList>
    </citation>
    <scope>NUCLEOTIDE SEQUENCE [LARGE SCALE GENOMIC DNA]</scope>
    <source>
        <strain evidence="2 3">HHB13444</strain>
    </source>
</reference>
<dbReference type="EMBL" id="ML210976">
    <property type="protein sequence ID" value="TFK93841.1"/>
    <property type="molecule type" value="Genomic_DNA"/>
</dbReference>
<dbReference type="AlphaFoldDB" id="A0A5C3PWI7"/>
<feature type="compositionally biased region" description="Basic and acidic residues" evidence="1">
    <location>
        <begin position="181"/>
        <end position="196"/>
    </location>
</feature>
<organism evidence="2 3">
    <name type="scientific">Polyporus arcularius HHB13444</name>
    <dbReference type="NCBI Taxonomy" id="1314778"/>
    <lineage>
        <taxon>Eukaryota</taxon>
        <taxon>Fungi</taxon>
        <taxon>Dikarya</taxon>
        <taxon>Basidiomycota</taxon>
        <taxon>Agaricomycotina</taxon>
        <taxon>Agaricomycetes</taxon>
        <taxon>Polyporales</taxon>
        <taxon>Polyporaceae</taxon>
        <taxon>Polyporus</taxon>
    </lineage>
</organism>
<dbReference type="Proteomes" id="UP000308197">
    <property type="component" value="Unassembled WGS sequence"/>
</dbReference>
<evidence type="ECO:0000313" key="2">
    <source>
        <dbReference type="EMBL" id="TFK93841.1"/>
    </source>
</evidence>
<sequence length="372" mass="42090">MTAMLATPFAMTHDSTMRLSRPLHDRTMTNASCDHPYSRHDAARGFYGKKGVLDENKNSTVLEHAHLPTSRLLNVSGKRRRRDVSRENHVPLPAQDALPAPTCHRVATDVRVNVSAFEEDVNPFIDPDREWEVSPEPSHGNTASSPEPVSGDCLQLDADATPLDEETFIYTPQSSTTSPADRPDQRERPPIGEKKSSARPRRRSWKAPGPSPLSKVAHYIIVDHRSLQMFPGPDVTEETSFGRRPLRIRPLPRTLAGKHRGRVAVSLFYNFLMRTFLRRIYSLDIESPELDFVDAESIEFLLDLQVDLLRGFVVIPSLSSYTTPERSAFGTPRRRFLWRAGQTFPRRLEDYERAAARLLARKRTAPTFQGTA</sequence>
<evidence type="ECO:0000313" key="3">
    <source>
        <dbReference type="Proteomes" id="UP000308197"/>
    </source>
</evidence>
<feature type="region of interest" description="Disordered" evidence="1">
    <location>
        <begin position="169"/>
        <end position="211"/>
    </location>
</feature>
<name>A0A5C3PWI7_9APHY</name>
<feature type="region of interest" description="Disordered" evidence="1">
    <location>
        <begin position="123"/>
        <end position="155"/>
    </location>
</feature>
<dbReference type="InParanoid" id="A0A5C3PWI7"/>
<accession>A0A5C3PWI7</accession>